<dbReference type="EC" id="3.5.4.13" evidence="5"/>
<dbReference type="KEGG" id="svp:Pan189_03160"/>
<dbReference type="PANTHER" id="PTHR42680:SF3">
    <property type="entry name" value="DCTP DEAMINASE"/>
    <property type="match status" value="1"/>
</dbReference>
<dbReference type="OrthoDB" id="798159at2"/>
<organism evidence="5 6">
    <name type="scientific">Stratiformator vulcanicus</name>
    <dbReference type="NCBI Taxonomy" id="2527980"/>
    <lineage>
        <taxon>Bacteria</taxon>
        <taxon>Pseudomonadati</taxon>
        <taxon>Planctomycetota</taxon>
        <taxon>Planctomycetia</taxon>
        <taxon>Planctomycetales</taxon>
        <taxon>Planctomycetaceae</taxon>
        <taxon>Stratiformator</taxon>
    </lineage>
</organism>
<sequence>MTFWRTETMRERIPAEQLIAPYREEHVTRSAYELCQGSEAFITSTENKVKIELAAGKSLVIPPGQFALLLTEERINVPMNAIAFISMRFGVKRRGLINVSGFHVDPGFEGRLKFSVYNAGSSDITITQGDRVFLIWYANLDDNTTDGYPSAGPDQDKISSDDQNVMHGEIASPAELRSQIEVLRREVDSKTENLKHLGMNIKLVLTVFLSLVVAILLRLFFMSYFAAPSSSDIEQLRIDVIKEMRKELLELEENSRATSESQTEEQDNVLDRRPDQPNNEGDAVDNVDVAPNRQNSVNSSSTTD</sequence>
<dbReference type="Pfam" id="PF22769">
    <property type="entry name" value="DCD"/>
    <property type="match status" value="1"/>
</dbReference>
<gene>
    <name evidence="5" type="primary">dcd_1</name>
    <name evidence="5" type="ORF">Pan189_03160</name>
</gene>
<dbReference type="InterPro" id="IPR011962">
    <property type="entry name" value="dCTP_deaminase"/>
</dbReference>
<protein>
    <submittedName>
        <fullName evidence="5">Deoxycytidine triphosphate deaminase</fullName>
        <ecNumber evidence="5">3.5.4.13</ecNumber>
    </submittedName>
</protein>
<reference evidence="5 6" key="1">
    <citation type="submission" date="2019-02" db="EMBL/GenBank/DDBJ databases">
        <title>Deep-cultivation of Planctomycetes and their phenomic and genomic characterization uncovers novel biology.</title>
        <authorList>
            <person name="Wiegand S."/>
            <person name="Jogler M."/>
            <person name="Boedeker C."/>
            <person name="Pinto D."/>
            <person name="Vollmers J."/>
            <person name="Rivas-Marin E."/>
            <person name="Kohn T."/>
            <person name="Peeters S.H."/>
            <person name="Heuer A."/>
            <person name="Rast P."/>
            <person name="Oberbeckmann S."/>
            <person name="Bunk B."/>
            <person name="Jeske O."/>
            <person name="Meyerdierks A."/>
            <person name="Storesund J.E."/>
            <person name="Kallscheuer N."/>
            <person name="Luecker S."/>
            <person name="Lage O.M."/>
            <person name="Pohl T."/>
            <person name="Merkel B.J."/>
            <person name="Hornburger P."/>
            <person name="Mueller R.-W."/>
            <person name="Bruemmer F."/>
            <person name="Labrenz M."/>
            <person name="Spormann A.M."/>
            <person name="Op den Camp H."/>
            <person name="Overmann J."/>
            <person name="Amann R."/>
            <person name="Jetten M.S.M."/>
            <person name="Mascher T."/>
            <person name="Medema M.H."/>
            <person name="Devos D.P."/>
            <person name="Kaster A.-K."/>
            <person name="Ovreas L."/>
            <person name="Rohde M."/>
            <person name="Galperin M.Y."/>
            <person name="Jogler C."/>
        </authorList>
    </citation>
    <scope>NUCLEOTIDE SEQUENCE [LARGE SCALE GENOMIC DNA]</scope>
    <source>
        <strain evidence="5 6">Pan189</strain>
    </source>
</reference>
<feature type="compositionally biased region" description="Polar residues" evidence="3">
    <location>
        <begin position="292"/>
        <end position="304"/>
    </location>
</feature>
<name>A0A517QWF2_9PLAN</name>
<feature type="transmembrane region" description="Helical" evidence="4">
    <location>
        <begin position="203"/>
        <end position="227"/>
    </location>
</feature>
<evidence type="ECO:0000313" key="6">
    <source>
        <dbReference type="Proteomes" id="UP000317318"/>
    </source>
</evidence>
<dbReference type="InterPro" id="IPR033704">
    <property type="entry name" value="dUTPase_trimeric"/>
</dbReference>
<keyword evidence="4" id="KW-0812">Transmembrane</keyword>
<feature type="region of interest" description="Disordered" evidence="3">
    <location>
        <begin position="252"/>
        <end position="304"/>
    </location>
</feature>
<evidence type="ECO:0000256" key="3">
    <source>
        <dbReference type="SAM" id="MobiDB-lite"/>
    </source>
</evidence>
<dbReference type="CDD" id="cd07557">
    <property type="entry name" value="trimeric_dUTPase"/>
    <property type="match status" value="1"/>
</dbReference>
<evidence type="ECO:0000256" key="1">
    <source>
        <dbReference type="ARBA" id="ARBA00022801"/>
    </source>
</evidence>
<dbReference type="AlphaFoldDB" id="A0A517QWF2"/>
<keyword evidence="1 5" id="KW-0378">Hydrolase</keyword>
<dbReference type="GO" id="GO:0006229">
    <property type="term" value="P:dUTP biosynthetic process"/>
    <property type="evidence" value="ECO:0007669"/>
    <property type="project" value="InterPro"/>
</dbReference>
<evidence type="ECO:0000256" key="2">
    <source>
        <dbReference type="ARBA" id="ARBA00023080"/>
    </source>
</evidence>
<accession>A0A517QWF2</accession>
<keyword evidence="4" id="KW-1133">Transmembrane helix</keyword>
<keyword evidence="4" id="KW-0472">Membrane</keyword>
<keyword evidence="6" id="KW-1185">Reference proteome</keyword>
<dbReference type="InterPro" id="IPR036157">
    <property type="entry name" value="dUTPase-like_sf"/>
</dbReference>
<dbReference type="PANTHER" id="PTHR42680">
    <property type="entry name" value="DCTP DEAMINASE"/>
    <property type="match status" value="1"/>
</dbReference>
<dbReference type="Gene3D" id="2.70.40.10">
    <property type="match status" value="1"/>
</dbReference>
<evidence type="ECO:0000256" key="4">
    <source>
        <dbReference type="SAM" id="Phobius"/>
    </source>
</evidence>
<dbReference type="GO" id="GO:0008829">
    <property type="term" value="F:dCTP deaminase activity"/>
    <property type="evidence" value="ECO:0007669"/>
    <property type="project" value="UniProtKB-EC"/>
</dbReference>
<dbReference type="EMBL" id="CP036268">
    <property type="protein sequence ID" value="QDT35961.1"/>
    <property type="molecule type" value="Genomic_DNA"/>
</dbReference>
<dbReference type="SUPFAM" id="SSF51283">
    <property type="entry name" value="dUTPase-like"/>
    <property type="match status" value="1"/>
</dbReference>
<dbReference type="Proteomes" id="UP000317318">
    <property type="component" value="Chromosome"/>
</dbReference>
<keyword evidence="2" id="KW-0546">Nucleotide metabolism</keyword>
<evidence type="ECO:0000313" key="5">
    <source>
        <dbReference type="EMBL" id="QDT35961.1"/>
    </source>
</evidence>
<proteinExistence type="predicted"/>
<dbReference type="RefSeq" id="WP_145362214.1">
    <property type="nucleotide sequence ID" value="NZ_CP036268.1"/>
</dbReference>